<keyword evidence="3" id="KW-1185">Reference proteome</keyword>
<proteinExistence type="predicted"/>
<organism evidence="2 3">
    <name type="scientific">Mesorhizobium vachelliae</name>
    <dbReference type="NCBI Taxonomy" id="3072309"/>
    <lineage>
        <taxon>Bacteria</taxon>
        <taxon>Pseudomonadati</taxon>
        <taxon>Pseudomonadota</taxon>
        <taxon>Alphaproteobacteria</taxon>
        <taxon>Hyphomicrobiales</taxon>
        <taxon>Phyllobacteriaceae</taxon>
        <taxon>Mesorhizobium</taxon>
    </lineage>
</organism>
<name>A0ABU4ZYN6_9HYPH</name>
<feature type="compositionally biased region" description="Basic and acidic residues" evidence="1">
    <location>
        <begin position="888"/>
        <end position="899"/>
    </location>
</feature>
<comment type="caution">
    <text evidence="2">The sequence shown here is derived from an EMBL/GenBank/DDBJ whole genome shotgun (WGS) entry which is preliminary data.</text>
</comment>
<gene>
    <name evidence="2" type="ORF">RFM42_03845</name>
</gene>
<protein>
    <recommendedName>
        <fullName evidence="4">AAA+ ATPase domain-containing protein</fullName>
    </recommendedName>
</protein>
<evidence type="ECO:0000313" key="3">
    <source>
        <dbReference type="Proteomes" id="UP001285154"/>
    </source>
</evidence>
<feature type="region of interest" description="Disordered" evidence="1">
    <location>
        <begin position="888"/>
        <end position="913"/>
    </location>
</feature>
<reference evidence="2 3" key="1">
    <citation type="submission" date="2023-08" db="EMBL/GenBank/DDBJ databases">
        <title>Implementing the SeqCode for naming new Mesorhizobium species isolated from Vachellia karroo root nodules.</title>
        <authorList>
            <person name="Van Lill M."/>
        </authorList>
    </citation>
    <scope>NUCLEOTIDE SEQUENCE [LARGE SCALE GENOMIC DNA]</scope>
    <source>
        <strain evidence="2 3">VK25D</strain>
    </source>
</reference>
<dbReference type="Proteomes" id="UP001285154">
    <property type="component" value="Unassembled WGS sequence"/>
</dbReference>
<dbReference type="EMBL" id="JAVIIQ010000001">
    <property type="protein sequence ID" value="MDX8530095.1"/>
    <property type="molecule type" value="Genomic_DNA"/>
</dbReference>
<accession>A0ABU4ZYN6</accession>
<evidence type="ECO:0008006" key="4">
    <source>
        <dbReference type="Google" id="ProtNLM"/>
    </source>
</evidence>
<evidence type="ECO:0000256" key="1">
    <source>
        <dbReference type="SAM" id="MobiDB-lite"/>
    </source>
</evidence>
<evidence type="ECO:0000313" key="2">
    <source>
        <dbReference type="EMBL" id="MDX8530095.1"/>
    </source>
</evidence>
<sequence>MPQSPELAAGAGFTFENLVAARYLAALLTQGVMPPSSGVVNAVAMQQRDFGEPLDDVIVDFRSASEQPARLSLQSKKSLTLSAAPSNTDFREVIRDSLATLQKADFREDRDRFGAALLSVTTGPFDTLTGLCELARHSDSLAHFQARFATGGNANAEQRAMRDTIASLLTELAGAAYSEALLFRFLRHFVLVRFDYLHEGAADHSEGINAVLPALPSDAAAQAPLLWAALCQIAREGAGRSARFSRPDLVVRLDRVVQLAGAPSLRGDLDRVSALTLLSLRDIDDDVRGTRLDRTTLQHELERLLGAGRFVQVRGLPGSGKSVLLRRRIEQELRRGPVLFLESDRLEARSWPAFTTAMGLSTTSITDLLVEIAATGSATLYVDGIDRVEKQHQGVIIDVVRAILAHPLLAAWKIVISLRDAGSEPVRTWLPDLFAKGRLATIDVKALGDDEAEVLADGRPELRPLLFGSDAVRQIVRRPFFAKILSQALSASSSDGNFAPASEVDLIENWWARGGFDAAGGDATLRQRAIIQLAAVRARDLSRPIALSNLSAPTIAMLAALKADGILQDARPGHSVGFAHDIFFEWALFHHLADAGSGWIEALRAIGEPPVVGRVVELLSQADFAADCNWAQTLAALEAANLRSQWTRAWLLGPIGTPSFETSRERYYALCATDDFRLLQKALVWFQAEKTIPNASILGGQLGGHDLARHEIVRLADAMGWPSDLSSWRRLLLLLLTHLSELPRRLISDVVVVFEVWQNAVGAIPNAISSVILQQCALWLEEIEQLRHTDRRSSRAQQPSPWDNFGTDLNSLEDALRAILLRGATVMSNLVTRYLEALLADQYRLDKVFKHVVEFSPILAATHAGKLVDLALAHFKDELPEDRLNHEYEERRRRNDRIAAARAKPKGKRSNEDNMILSGPFSIVGPPSLEYGAWDNLAVDRDVSDYFPASPLREPFHALFDHAPAEALRLTKDLSNHAMTAWRQLHYLDPDRDGTPIPLELDFPWGRQQFWGTAREYFWARGAWAPKPLAGAYLALESWAFQQTDAGRPVDDVIRDIVEGNTSVAALGVAVALFLHTGAATPGTLPLITSPRLWNYDLQRRVQESSLSSLIGFGGRRDRDHVLAVDALNKLPFRQRWLRDYLVLFFVHGSKELVERARAIITGFPQNLPFDYEEEKGDAAWVADLQEKADFNAEFAKPENFQVTTDRNNAEQRLVTIDNPRAHEAVQDPDFLERQTRQSEHLMWFWAHRSLDGGVLDTGCAPADAVSFARGFEAATLFGTVAGDHQETSIRRGAVAGIAAVVLKYRDLFSANDITWARGTIDRAAEMPEVSDALWSNHSEIPWHAALSATTALAGEIRLNPGDRAAKRALLKLVAHPLDKVALLALGRAQSLWEVDPKLSWCALWLAVALSIYDTQPRQDRLRFEAGFVANRRLARVAQALALFDAPDPWPDLPALPPAWVSVEDTTPADPDDDIFAEFTEGERRQRWRQPDRAIDWSFAAKALSQVAVGPILDTPASRDRFLRFAVEMLAWVTERMAPPWKASRRRESSERVGQLDNALGRLFAHIAMRTTTTEMRSLFLDPVFALEDETCFELMSPFVDLYACTAVYDPPQMQANAVELLQLALGRMLRDPVFDPDTFCAGKLHGFQLPGMVRVFFLISAEAGGASRFANGHWADVGKLMPVIDTLVRAAGWSARVMSDYLTLVERSQADYPAEAFADQILAVLTPGRDTLKGWRGTALPARIAGLVQALAFRETPMQPGLAQKLLRILDVLVDMGDRRSAALQISDSFREVRAAS</sequence>
<dbReference type="RefSeq" id="WP_320245451.1">
    <property type="nucleotide sequence ID" value="NZ_JAVIIQ010000001.1"/>
</dbReference>